<reference evidence="1 2" key="1">
    <citation type="submission" date="2024-02" db="EMBL/GenBank/DDBJ databases">
        <title>De novo assembly and annotation of 12 fungi associated with fruit tree decline syndrome in Ontario, Canada.</title>
        <authorList>
            <person name="Sulman M."/>
            <person name="Ellouze W."/>
            <person name="Ilyukhin E."/>
        </authorList>
    </citation>
    <scope>NUCLEOTIDE SEQUENCE [LARGE SCALE GENOMIC DNA]</scope>
    <source>
        <strain evidence="1 2">M1-105</strain>
    </source>
</reference>
<evidence type="ECO:0008006" key="3">
    <source>
        <dbReference type="Google" id="ProtNLM"/>
    </source>
</evidence>
<accession>A0ABR3TBL8</accession>
<keyword evidence="2" id="KW-1185">Reference proteome</keyword>
<name>A0ABR3TBL8_9PEZI</name>
<comment type="caution">
    <text evidence="1">The sequence shown here is derived from an EMBL/GenBank/DDBJ whole genome shotgun (WGS) entry which is preliminary data.</text>
</comment>
<gene>
    <name evidence="1" type="ORF">SLS56_001024</name>
</gene>
<sequence>MDGLSAAASVAGIASLAVQLAESITSLYVVTPESRLDDCKFLSAIKHASDDIEDIIDDLEVLTCVIAEIQRCEELFGPQHATAKAIMRCRRQMQALESMVKTLNEELERDSKWRRNHAALKAVMKGDKVKAMREKIGEAKDTLSLALQASSRYVPRQMDFLIG</sequence>
<protein>
    <recommendedName>
        <fullName evidence="3">Fungal N-terminal domain-containing protein</fullName>
    </recommendedName>
</protein>
<evidence type="ECO:0000313" key="1">
    <source>
        <dbReference type="EMBL" id="KAL1636927.1"/>
    </source>
</evidence>
<dbReference type="EMBL" id="JAJVDC020000005">
    <property type="protein sequence ID" value="KAL1636927.1"/>
    <property type="molecule type" value="Genomic_DNA"/>
</dbReference>
<evidence type="ECO:0000313" key="2">
    <source>
        <dbReference type="Proteomes" id="UP001521116"/>
    </source>
</evidence>
<organism evidence="1 2">
    <name type="scientific">Neofusicoccum ribis</name>
    <dbReference type="NCBI Taxonomy" id="45134"/>
    <lineage>
        <taxon>Eukaryota</taxon>
        <taxon>Fungi</taxon>
        <taxon>Dikarya</taxon>
        <taxon>Ascomycota</taxon>
        <taxon>Pezizomycotina</taxon>
        <taxon>Dothideomycetes</taxon>
        <taxon>Dothideomycetes incertae sedis</taxon>
        <taxon>Botryosphaeriales</taxon>
        <taxon>Botryosphaeriaceae</taxon>
        <taxon>Neofusicoccum</taxon>
    </lineage>
</organism>
<proteinExistence type="predicted"/>
<dbReference type="Proteomes" id="UP001521116">
    <property type="component" value="Unassembled WGS sequence"/>
</dbReference>